<name>A0A917B3K5_9MICO</name>
<dbReference type="EMBL" id="BMGP01000002">
    <property type="protein sequence ID" value="GGF21068.1"/>
    <property type="molecule type" value="Genomic_DNA"/>
</dbReference>
<proteinExistence type="predicted"/>
<protein>
    <submittedName>
        <fullName evidence="1">Uncharacterized protein</fullName>
    </submittedName>
</protein>
<dbReference type="RefSeq" id="WP_203585877.1">
    <property type="nucleotide sequence ID" value="NZ_BMGP01000002.1"/>
</dbReference>
<reference evidence="1 2" key="1">
    <citation type="journal article" date="2014" name="Int. J. Syst. Evol. Microbiol.">
        <title>Complete genome sequence of Corynebacterium casei LMG S-19264T (=DSM 44701T), isolated from a smear-ripened cheese.</title>
        <authorList>
            <consortium name="US DOE Joint Genome Institute (JGI-PGF)"/>
            <person name="Walter F."/>
            <person name="Albersmeier A."/>
            <person name="Kalinowski J."/>
            <person name="Ruckert C."/>
        </authorList>
    </citation>
    <scope>NUCLEOTIDE SEQUENCE [LARGE SCALE GENOMIC DNA]</scope>
    <source>
        <strain evidence="1 2">CGMCC 1.12976</strain>
    </source>
</reference>
<organism evidence="1 2">
    <name type="scientific">Subtercola lobariae</name>
    <dbReference type="NCBI Taxonomy" id="1588641"/>
    <lineage>
        <taxon>Bacteria</taxon>
        <taxon>Bacillati</taxon>
        <taxon>Actinomycetota</taxon>
        <taxon>Actinomycetes</taxon>
        <taxon>Micrococcales</taxon>
        <taxon>Microbacteriaceae</taxon>
        <taxon>Subtercola</taxon>
    </lineage>
</organism>
<gene>
    <name evidence="1" type="ORF">GCM10011399_13380</name>
</gene>
<keyword evidence="2" id="KW-1185">Reference proteome</keyword>
<dbReference type="Proteomes" id="UP000598775">
    <property type="component" value="Unassembled WGS sequence"/>
</dbReference>
<accession>A0A917B3K5</accession>
<sequence length="212" mass="22201">MRATDERFTGRIAGFGTASGVRIVIGMWSASPFARFADVMVEEVDGRRLLIAPTPAVAAYVSSTYSFDAVELADVHLSHSRAPEAEHTVRVTAGSLEVTLHVGAITPLGRLLRAVPARLAVSPAWLRAIDPVAGMLVPGVHTSGSAGGGRREYYGVTTIRAVTSVTAVWDGRDLGALRPLEPPVTFGFGSAPSAPSLVDLTTVIRSSSTVHG</sequence>
<evidence type="ECO:0000313" key="1">
    <source>
        <dbReference type="EMBL" id="GGF21068.1"/>
    </source>
</evidence>
<evidence type="ECO:0000313" key="2">
    <source>
        <dbReference type="Proteomes" id="UP000598775"/>
    </source>
</evidence>
<dbReference type="AlphaFoldDB" id="A0A917B3K5"/>
<comment type="caution">
    <text evidence="1">The sequence shown here is derived from an EMBL/GenBank/DDBJ whole genome shotgun (WGS) entry which is preliminary data.</text>
</comment>